<dbReference type="AlphaFoldDB" id="A0A5C2SUM3"/>
<dbReference type="Proteomes" id="UP000313359">
    <property type="component" value="Unassembled WGS sequence"/>
</dbReference>
<feature type="transmembrane region" description="Helical" evidence="2">
    <location>
        <begin position="144"/>
        <end position="164"/>
    </location>
</feature>
<keyword evidence="2" id="KW-0812">Transmembrane</keyword>
<feature type="region of interest" description="Disordered" evidence="1">
    <location>
        <begin position="368"/>
        <end position="395"/>
    </location>
</feature>
<sequence length="395" mass="43722">MPAAFVLLLAHTRPFFMTDSDFSTVLTSEFVSFTLETLLAGVFVVTYGIAVCILLVRDRARWHTVSFLTSTAMLLLALVHLGLEMYHCFAGFVIHGGTRGGVTKYLTNTRNPVFIAKSVVYVTQTLLGDTFMAYRIYILWNSSWVVVIGPALLICSAAVTGYASSCMLAQDAAGRDLLFMNTSYSSWFLAYLSTVTVYTVFSTGLVAFRIYRWKRRARRYNFYVPISPRRVLETFIHSAAIYPVVLISLFVTYVLGVNPEMFGVDLLPALMGIATTLITIRLGIVDVTQQRSKANNLSARRLGTSPRILEGGRYTVRRPPPSKAPTFEHQEFFIEIDMGDPSRNSSATGFGQDLLLAVERVLGLHYSPSDEADGAAHSAGSMTEDETMMQIGDTP</sequence>
<keyword evidence="2" id="KW-1133">Transmembrane helix</keyword>
<accession>A0A5C2SUM3</accession>
<dbReference type="EMBL" id="ML122253">
    <property type="protein sequence ID" value="RPD64986.1"/>
    <property type="molecule type" value="Genomic_DNA"/>
</dbReference>
<evidence type="ECO:0000256" key="1">
    <source>
        <dbReference type="SAM" id="MobiDB-lite"/>
    </source>
</evidence>
<gene>
    <name evidence="3" type="ORF">L227DRAFT_650121</name>
</gene>
<dbReference type="OrthoDB" id="2756618at2759"/>
<feature type="transmembrane region" description="Helical" evidence="2">
    <location>
        <begin position="231"/>
        <end position="254"/>
    </location>
</feature>
<feature type="transmembrane region" description="Helical" evidence="2">
    <location>
        <begin position="38"/>
        <end position="56"/>
    </location>
</feature>
<name>A0A5C2SUM3_9APHY</name>
<keyword evidence="4" id="KW-1185">Reference proteome</keyword>
<reference evidence="3" key="1">
    <citation type="journal article" date="2018" name="Genome Biol. Evol.">
        <title>Genomics and development of Lentinus tigrinus, a white-rot wood-decaying mushroom with dimorphic fruiting bodies.</title>
        <authorList>
            <person name="Wu B."/>
            <person name="Xu Z."/>
            <person name="Knudson A."/>
            <person name="Carlson A."/>
            <person name="Chen N."/>
            <person name="Kovaka S."/>
            <person name="LaButti K."/>
            <person name="Lipzen A."/>
            <person name="Pennachio C."/>
            <person name="Riley R."/>
            <person name="Schakwitz W."/>
            <person name="Umezawa K."/>
            <person name="Ohm R.A."/>
            <person name="Grigoriev I.V."/>
            <person name="Nagy L.G."/>
            <person name="Gibbons J."/>
            <person name="Hibbett D."/>
        </authorList>
    </citation>
    <scope>NUCLEOTIDE SEQUENCE [LARGE SCALE GENOMIC DNA]</scope>
    <source>
        <strain evidence="3">ALCF2SS1-6</strain>
    </source>
</reference>
<feature type="transmembrane region" description="Helical" evidence="2">
    <location>
        <begin position="184"/>
        <end position="211"/>
    </location>
</feature>
<feature type="transmembrane region" description="Helical" evidence="2">
    <location>
        <begin position="266"/>
        <end position="284"/>
    </location>
</feature>
<proteinExistence type="predicted"/>
<evidence type="ECO:0000256" key="2">
    <source>
        <dbReference type="SAM" id="Phobius"/>
    </source>
</evidence>
<protein>
    <submittedName>
        <fullName evidence="3">Uncharacterized protein</fullName>
    </submittedName>
</protein>
<organism evidence="3 4">
    <name type="scientific">Lentinus tigrinus ALCF2SS1-6</name>
    <dbReference type="NCBI Taxonomy" id="1328759"/>
    <lineage>
        <taxon>Eukaryota</taxon>
        <taxon>Fungi</taxon>
        <taxon>Dikarya</taxon>
        <taxon>Basidiomycota</taxon>
        <taxon>Agaricomycotina</taxon>
        <taxon>Agaricomycetes</taxon>
        <taxon>Polyporales</taxon>
        <taxon>Polyporaceae</taxon>
        <taxon>Lentinus</taxon>
    </lineage>
</organism>
<feature type="transmembrane region" description="Helical" evidence="2">
    <location>
        <begin position="114"/>
        <end position="137"/>
    </location>
</feature>
<keyword evidence="2" id="KW-0472">Membrane</keyword>
<evidence type="ECO:0000313" key="3">
    <source>
        <dbReference type="EMBL" id="RPD64986.1"/>
    </source>
</evidence>
<feature type="transmembrane region" description="Helical" evidence="2">
    <location>
        <begin position="68"/>
        <end position="94"/>
    </location>
</feature>
<dbReference type="STRING" id="1328759.A0A5C2SUM3"/>
<evidence type="ECO:0000313" key="4">
    <source>
        <dbReference type="Proteomes" id="UP000313359"/>
    </source>
</evidence>